<dbReference type="PANTHER" id="PTHR42951">
    <property type="entry name" value="METALLO-BETA-LACTAMASE DOMAIN-CONTAINING"/>
    <property type="match status" value="1"/>
</dbReference>
<evidence type="ECO:0000259" key="4">
    <source>
        <dbReference type="SMART" id="SM00849"/>
    </source>
</evidence>
<dbReference type="PANTHER" id="PTHR42951:SF4">
    <property type="entry name" value="ACYL-COENZYME A THIOESTERASE MBLAC2"/>
    <property type="match status" value="1"/>
</dbReference>
<dbReference type="SUPFAM" id="SSF56281">
    <property type="entry name" value="Metallo-hydrolase/oxidoreductase"/>
    <property type="match status" value="1"/>
</dbReference>
<sequence length="313" mass="33897">MLKHLLNMSVLTLGLTIGLAGHAAEGPEFKTQKIAEGLYVVSGVGGFTGGNILISTGDDGTVMIDDSMPPLLDKLRAAIADISGDDIEFLINTHLHDDHTGNNAAFATQGSHIVAHEKMRSRLKLDAKRTAQALPVITLNDQMNFYLNDQPARVFHLARAHTDGDLAIEFSDANVLHTGDVLFNGMFPFIDLDSGGSVDGYIAAQKTLLEMVDDNTVIVPGHGALAKKADLQRANKMLMDARQKVAKLIAQGETEKEILAANPLAEYHDDWSWDFITTEKMTRTLYRDLTAHRHASTSTNSTKPAGGHAGHSH</sequence>
<feature type="chain" id="PRO_5047341883" evidence="3">
    <location>
        <begin position="24"/>
        <end position="313"/>
    </location>
</feature>
<dbReference type="InterPro" id="IPR050855">
    <property type="entry name" value="NDM-1-like"/>
</dbReference>
<reference evidence="6" key="1">
    <citation type="journal article" date="2019" name="Int. J. Syst. Evol. Microbiol.">
        <title>The Global Catalogue of Microorganisms (GCM) 10K type strain sequencing project: providing services to taxonomists for standard genome sequencing and annotation.</title>
        <authorList>
            <consortium name="The Broad Institute Genomics Platform"/>
            <consortium name="The Broad Institute Genome Sequencing Center for Infectious Disease"/>
            <person name="Wu L."/>
            <person name="Ma J."/>
        </authorList>
    </citation>
    <scope>NUCLEOTIDE SEQUENCE [LARGE SCALE GENOMIC DNA]</scope>
    <source>
        <strain evidence="6">KCTC 52141</strain>
    </source>
</reference>
<evidence type="ECO:0000313" key="6">
    <source>
        <dbReference type="Proteomes" id="UP001595548"/>
    </source>
</evidence>
<proteinExistence type="inferred from homology"/>
<evidence type="ECO:0000313" key="5">
    <source>
        <dbReference type="EMBL" id="MFC3156344.1"/>
    </source>
</evidence>
<dbReference type="InterPro" id="IPR001279">
    <property type="entry name" value="Metallo-B-lactamas"/>
</dbReference>
<keyword evidence="3" id="KW-0732">Signal</keyword>
<dbReference type="RefSeq" id="WP_382417542.1">
    <property type="nucleotide sequence ID" value="NZ_AP031500.1"/>
</dbReference>
<protein>
    <submittedName>
        <fullName evidence="5">MBL fold metallo-hydrolase</fullName>
    </submittedName>
</protein>
<name>A0ABV7HR43_9GAMM</name>
<feature type="region of interest" description="Disordered" evidence="2">
    <location>
        <begin position="294"/>
        <end position="313"/>
    </location>
</feature>
<evidence type="ECO:0000256" key="2">
    <source>
        <dbReference type="SAM" id="MobiDB-lite"/>
    </source>
</evidence>
<evidence type="ECO:0000256" key="3">
    <source>
        <dbReference type="SAM" id="SignalP"/>
    </source>
</evidence>
<feature type="signal peptide" evidence="3">
    <location>
        <begin position="1"/>
        <end position="23"/>
    </location>
</feature>
<dbReference type="Proteomes" id="UP001595548">
    <property type="component" value="Unassembled WGS sequence"/>
</dbReference>
<keyword evidence="6" id="KW-1185">Reference proteome</keyword>
<dbReference type="SMART" id="SM00849">
    <property type="entry name" value="Lactamase_B"/>
    <property type="match status" value="1"/>
</dbReference>
<dbReference type="Pfam" id="PF00753">
    <property type="entry name" value="Lactamase_B"/>
    <property type="match status" value="1"/>
</dbReference>
<comment type="caution">
    <text evidence="5">The sequence shown here is derived from an EMBL/GenBank/DDBJ whole genome shotgun (WGS) entry which is preliminary data.</text>
</comment>
<feature type="domain" description="Metallo-beta-lactamase" evidence="4">
    <location>
        <begin position="49"/>
        <end position="222"/>
    </location>
</feature>
<dbReference type="Gene3D" id="3.60.15.10">
    <property type="entry name" value="Ribonuclease Z/Hydroxyacylglutathione hydrolase-like"/>
    <property type="match status" value="1"/>
</dbReference>
<accession>A0ABV7HR43</accession>
<organism evidence="5 6">
    <name type="scientific">Gilvimarinus japonicus</name>
    <dbReference type="NCBI Taxonomy" id="1796469"/>
    <lineage>
        <taxon>Bacteria</taxon>
        <taxon>Pseudomonadati</taxon>
        <taxon>Pseudomonadota</taxon>
        <taxon>Gammaproteobacteria</taxon>
        <taxon>Cellvibrionales</taxon>
        <taxon>Cellvibrionaceae</taxon>
        <taxon>Gilvimarinus</taxon>
    </lineage>
</organism>
<dbReference type="EMBL" id="JBHRTL010000030">
    <property type="protein sequence ID" value="MFC3156344.1"/>
    <property type="molecule type" value="Genomic_DNA"/>
</dbReference>
<comment type="similarity">
    <text evidence="1">Belongs to the metallo-beta-lactamase superfamily. Class-B beta-lactamase family.</text>
</comment>
<evidence type="ECO:0000256" key="1">
    <source>
        <dbReference type="ARBA" id="ARBA00005250"/>
    </source>
</evidence>
<dbReference type="CDD" id="cd16282">
    <property type="entry name" value="metallo-hydrolase-like_MBL-fold"/>
    <property type="match status" value="1"/>
</dbReference>
<dbReference type="InterPro" id="IPR036866">
    <property type="entry name" value="RibonucZ/Hydroxyglut_hydro"/>
</dbReference>
<gene>
    <name evidence="5" type="ORF">ACFOEB_14120</name>
</gene>